<sequence>MHLESNTTQVNKSQQQVFEFLTNMHNYEKIMPDSIQKFEIKGEDSFLFQLKGMPEIKLKMQEKIPYQTAVLGSGSDKFPFTLKAEIEEIDAETSKVQLIFEGEFNSMMAMMIKSPLKKFINTLSENLGKL</sequence>
<name>A0AC61YBB4_9FLAO</name>
<keyword evidence="2" id="KW-1185">Reference proteome</keyword>
<gene>
    <name evidence="1" type="ORF">FVB9532_02730</name>
</gene>
<reference evidence="1" key="1">
    <citation type="submission" date="2019-09" db="EMBL/GenBank/DDBJ databases">
        <authorList>
            <person name="Rodrigo-Torres L."/>
            <person name="Arahal R. D."/>
            <person name="Lucena T."/>
        </authorList>
    </citation>
    <scope>NUCLEOTIDE SEQUENCE</scope>
    <source>
        <strain evidence="1">ISS653</strain>
    </source>
</reference>
<organism evidence="1 2">
    <name type="scientific">Mesonia oceanica</name>
    <dbReference type="NCBI Taxonomy" id="2687242"/>
    <lineage>
        <taxon>Bacteria</taxon>
        <taxon>Pseudomonadati</taxon>
        <taxon>Bacteroidota</taxon>
        <taxon>Flavobacteriia</taxon>
        <taxon>Flavobacteriales</taxon>
        <taxon>Flavobacteriaceae</taxon>
        <taxon>Mesonia</taxon>
    </lineage>
</organism>
<dbReference type="Proteomes" id="UP000356253">
    <property type="component" value="Unassembled WGS sequence"/>
</dbReference>
<evidence type="ECO:0000313" key="1">
    <source>
        <dbReference type="EMBL" id="VVV01438.1"/>
    </source>
</evidence>
<evidence type="ECO:0000313" key="2">
    <source>
        <dbReference type="Proteomes" id="UP000356253"/>
    </source>
</evidence>
<dbReference type="EMBL" id="CABVMM010000010">
    <property type="protein sequence ID" value="VVV01438.1"/>
    <property type="molecule type" value="Genomic_DNA"/>
</dbReference>
<comment type="caution">
    <text evidence="1">The sequence shown here is derived from an EMBL/GenBank/DDBJ whole genome shotgun (WGS) entry which is preliminary data.</text>
</comment>
<protein>
    <submittedName>
        <fullName evidence="1">Uncharacterized protein</fullName>
    </submittedName>
</protein>
<proteinExistence type="predicted"/>
<accession>A0AC61YBB4</accession>